<accession>A0A1H8KPG7</accession>
<evidence type="ECO:0000313" key="5">
    <source>
        <dbReference type="EMBL" id="SEN94764.1"/>
    </source>
</evidence>
<reference evidence="5 6" key="1">
    <citation type="submission" date="2016-10" db="EMBL/GenBank/DDBJ databases">
        <authorList>
            <person name="de Groot N.N."/>
        </authorList>
    </citation>
    <scope>NUCLEOTIDE SEQUENCE [LARGE SCALE GENOMIC DNA]</scope>
    <source>
        <strain evidence="5 6">DSM 21039</strain>
    </source>
</reference>
<dbReference type="InterPro" id="IPR009057">
    <property type="entry name" value="Homeodomain-like_sf"/>
</dbReference>
<evidence type="ECO:0000256" key="1">
    <source>
        <dbReference type="ARBA" id="ARBA00023015"/>
    </source>
</evidence>
<dbReference type="InterPro" id="IPR018060">
    <property type="entry name" value="HTH_AraC"/>
</dbReference>
<dbReference type="Pfam" id="PF02311">
    <property type="entry name" value="AraC_binding"/>
    <property type="match status" value="1"/>
</dbReference>
<proteinExistence type="predicted"/>
<dbReference type="Proteomes" id="UP000198984">
    <property type="component" value="Unassembled WGS sequence"/>
</dbReference>
<dbReference type="GO" id="GO:0003700">
    <property type="term" value="F:DNA-binding transcription factor activity"/>
    <property type="evidence" value="ECO:0007669"/>
    <property type="project" value="InterPro"/>
</dbReference>
<dbReference type="PROSITE" id="PS01124">
    <property type="entry name" value="HTH_ARAC_FAMILY_2"/>
    <property type="match status" value="1"/>
</dbReference>
<dbReference type="STRING" id="573321.SAMN04488505_1194"/>
<dbReference type="InterPro" id="IPR003313">
    <property type="entry name" value="AraC-bd"/>
</dbReference>
<protein>
    <submittedName>
        <fullName evidence="5">AraC-type DNA-binding protein</fullName>
    </submittedName>
</protein>
<dbReference type="InterPro" id="IPR037923">
    <property type="entry name" value="HTH-like"/>
</dbReference>
<keyword evidence="3" id="KW-0804">Transcription</keyword>
<dbReference type="Gene3D" id="1.10.10.60">
    <property type="entry name" value="Homeodomain-like"/>
    <property type="match status" value="1"/>
</dbReference>
<evidence type="ECO:0000256" key="3">
    <source>
        <dbReference type="ARBA" id="ARBA00023163"/>
    </source>
</evidence>
<sequence length="290" mass="32650">MAKRKIVRIPEFRMADPGSRGIKLNRLDPGTEVSGEHSIASPHRDDHYMLIVVEQGKLGGNIDFEEIESEGPFLMIVFPGQVHLLAPQTPLSGWIIDFDPAIVDPQLRNELDTRCKDLLPMYQSPSDAAFQQIQKLLTATQVLYQQPLDTKHKAIAAILTGVLHIINGLALNIAGTGSPKKDRPQQIKQQFLTLLYQHYSEWKKPSEYAEKLAISTAHLNDTMKQLTGRSTMSVIQEHCVMEAERLLHFTDLSVNEISYRLGYPNPSHFIAIFRAQKGITPLRYRASVTS</sequence>
<dbReference type="AlphaFoldDB" id="A0A1H8KPG7"/>
<dbReference type="Pfam" id="PF12833">
    <property type="entry name" value="HTH_18"/>
    <property type="match status" value="1"/>
</dbReference>
<dbReference type="SMART" id="SM00342">
    <property type="entry name" value="HTH_ARAC"/>
    <property type="match status" value="1"/>
</dbReference>
<gene>
    <name evidence="5" type="ORF">SAMN04488505_1194</name>
</gene>
<dbReference type="SUPFAM" id="SSF51215">
    <property type="entry name" value="Regulatory protein AraC"/>
    <property type="match status" value="1"/>
</dbReference>
<keyword evidence="6" id="KW-1185">Reference proteome</keyword>
<keyword evidence="1" id="KW-0805">Transcription regulation</keyword>
<feature type="domain" description="HTH araC/xylS-type" evidence="4">
    <location>
        <begin position="189"/>
        <end position="287"/>
    </location>
</feature>
<dbReference type="RefSeq" id="WP_089921429.1">
    <property type="nucleotide sequence ID" value="NZ_FOBB01000019.1"/>
</dbReference>
<dbReference type="PANTHER" id="PTHR43280:SF32">
    <property type="entry name" value="TRANSCRIPTIONAL REGULATORY PROTEIN"/>
    <property type="match status" value="1"/>
</dbReference>
<evidence type="ECO:0000313" key="6">
    <source>
        <dbReference type="Proteomes" id="UP000198984"/>
    </source>
</evidence>
<organism evidence="5 6">
    <name type="scientific">Chitinophaga rupis</name>
    <dbReference type="NCBI Taxonomy" id="573321"/>
    <lineage>
        <taxon>Bacteria</taxon>
        <taxon>Pseudomonadati</taxon>
        <taxon>Bacteroidota</taxon>
        <taxon>Chitinophagia</taxon>
        <taxon>Chitinophagales</taxon>
        <taxon>Chitinophagaceae</taxon>
        <taxon>Chitinophaga</taxon>
    </lineage>
</organism>
<evidence type="ECO:0000256" key="2">
    <source>
        <dbReference type="ARBA" id="ARBA00023125"/>
    </source>
</evidence>
<name>A0A1H8KPG7_9BACT</name>
<dbReference type="GO" id="GO:0043565">
    <property type="term" value="F:sequence-specific DNA binding"/>
    <property type="evidence" value="ECO:0007669"/>
    <property type="project" value="InterPro"/>
</dbReference>
<dbReference type="EMBL" id="FOBB01000019">
    <property type="protein sequence ID" value="SEN94764.1"/>
    <property type="molecule type" value="Genomic_DNA"/>
</dbReference>
<keyword evidence="2 5" id="KW-0238">DNA-binding</keyword>
<dbReference type="SUPFAM" id="SSF46689">
    <property type="entry name" value="Homeodomain-like"/>
    <property type="match status" value="1"/>
</dbReference>
<dbReference type="InterPro" id="IPR020449">
    <property type="entry name" value="Tscrpt_reg_AraC-type_HTH"/>
</dbReference>
<evidence type="ECO:0000259" key="4">
    <source>
        <dbReference type="PROSITE" id="PS01124"/>
    </source>
</evidence>
<dbReference type="PANTHER" id="PTHR43280">
    <property type="entry name" value="ARAC-FAMILY TRANSCRIPTIONAL REGULATOR"/>
    <property type="match status" value="1"/>
</dbReference>
<dbReference type="PRINTS" id="PR00032">
    <property type="entry name" value="HTHARAC"/>
</dbReference>
<dbReference type="OrthoDB" id="9793451at2"/>